<comment type="caution">
    <text evidence="4">The sequence shown here is derived from an EMBL/GenBank/DDBJ whole genome shotgun (WGS) entry which is preliminary data.</text>
</comment>
<feature type="short sequence motif" description="Histidine triad motif" evidence="1">
    <location>
        <begin position="76"/>
        <end position="80"/>
    </location>
</feature>
<evidence type="ECO:0000256" key="2">
    <source>
        <dbReference type="SAM" id="MobiDB-lite"/>
    </source>
</evidence>
<dbReference type="InterPro" id="IPR011146">
    <property type="entry name" value="HIT-like"/>
</dbReference>
<dbReference type="GO" id="GO:0015964">
    <property type="term" value="P:diadenosine triphosphate catabolic process"/>
    <property type="evidence" value="ECO:0007669"/>
    <property type="project" value="EnsemblFungi"/>
</dbReference>
<dbReference type="AlphaFoldDB" id="A0A0F4Z7J6"/>
<dbReference type="PANTHER" id="PTHR46243">
    <property type="entry name" value="BIS(5'-ADENOSYL)-TRIPHOSPHATASE"/>
    <property type="match status" value="1"/>
</dbReference>
<dbReference type="InterPro" id="IPR051884">
    <property type="entry name" value="Bis(5'-adenosyl)-TPase_reg"/>
</dbReference>
<name>A0A0F4Z7J6_9PEZI</name>
<dbReference type="InterPro" id="IPR036265">
    <property type="entry name" value="HIT-like_sf"/>
</dbReference>
<protein>
    <recommendedName>
        <fullName evidence="3">HIT domain-containing protein</fullName>
    </recommendedName>
</protein>
<dbReference type="PROSITE" id="PS51084">
    <property type="entry name" value="HIT_2"/>
    <property type="match status" value="1"/>
</dbReference>
<sequence>MPGHVLVCPLKPHARLTDLSGPETQDLFKTVQQVQKLLARHYLKTRNPDDHEELINAGSFNIAIQDGQEAGQTVPHVHVHVIPRPKDTTKPISEVEAEVRAVYNGMQGEKGNVGGALWDQQQDARSGERPKPGGEFPDIEDADRKARSMDEMVAEVQLYKRIMAEGDIA</sequence>
<evidence type="ECO:0000313" key="5">
    <source>
        <dbReference type="Proteomes" id="UP000033483"/>
    </source>
</evidence>
<dbReference type="EMBL" id="LAEV01002145">
    <property type="protein sequence ID" value="KKA26529.1"/>
    <property type="molecule type" value="Genomic_DNA"/>
</dbReference>
<dbReference type="GO" id="GO:0004081">
    <property type="term" value="F:bis(5'-nucleosyl)-tetraphosphatase (asymmetrical) activity"/>
    <property type="evidence" value="ECO:0007669"/>
    <property type="project" value="EnsemblFungi"/>
</dbReference>
<dbReference type="InterPro" id="IPR019808">
    <property type="entry name" value="Histidine_triad_CS"/>
</dbReference>
<organism evidence="4 5">
    <name type="scientific">Thielaviopsis punctulata</name>
    <dbReference type="NCBI Taxonomy" id="72032"/>
    <lineage>
        <taxon>Eukaryota</taxon>
        <taxon>Fungi</taxon>
        <taxon>Dikarya</taxon>
        <taxon>Ascomycota</taxon>
        <taxon>Pezizomycotina</taxon>
        <taxon>Sordariomycetes</taxon>
        <taxon>Hypocreomycetidae</taxon>
        <taxon>Microascales</taxon>
        <taxon>Ceratocystidaceae</taxon>
        <taxon>Thielaviopsis</taxon>
    </lineage>
</organism>
<dbReference type="PROSITE" id="PS00892">
    <property type="entry name" value="HIT_1"/>
    <property type="match status" value="1"/>
</dbReference>
<dbReference type="Pfam" id="PF01230">
    <property type="entry name" value="HIT"/>
    <property type="match status" value="1"/>
</dbReference>
<keyword evidence="5" id="KW-1185">Reference proteome</keyword>
<feature type="domain" description="HIT" evidence="3">
    <location>
        <begin position="1"/>
        <end position="91"/>
    </location>
</feature>
<gene>
    <name evidence="4" type="ORF">TD95_005072</name>
</gene>
<evidence type="ECO:0000256" key="1">
    <source>
        <dbReference type="PROSITE-ProRule" id="PRU00464"/>
    </source>
</evidence>
<proteinExistence type="predicted"/>
<dbReference type="PANTHER" id="PTHR46243:SF1">
    <property type="entry name" value="BIS(5'-ADENOSYL)-TRIPHOSPHATASE"/>
    <property type="match status" value="1"/>
</dbReference>
<feature type="region of interest" description="Disordered" evidence="2">
    <location>
        <begin position="120"/>
        <end position="147"/>
    </location>
</feature>
<reference evidence="4 5" key="1">
    <citation type="submission" date="2015-03" db="EMBL/GenBank/DDBJ databases">
        <authorList>
            <person name="Radwan O."/>
            <person name="Al-Naeli F.A."/>
            <person name="Rendon G.A."/>
            <person name="Fields C."/>
        </authorList>
    </citation>
    <scope>NUCLEOTIDE SEQUENCE [LARGE SCALE GENOMIC DNA]</scope>
    <source>
        <strain evidence="4">CR-DP1</strain>
    </source>
</reference>
<evidence type="ECO:0000259" key="3">
    <source>
        <dbReference type="PROSITE" id="PS51084"/>
    </source>
</evidence>
<dbReference type="Proteomes" id="UP000033483">
    <property type="component" value="Unassembled WGS sequence"/>
</dbReference>
<accession>A0A0F4Z7J6</accession>
<dbReference type="OrthoDB" id="680339at2759"/>
<evidence type="ECO:0000313" key="4">
    <source>
        <dbReference type="EMBL" id="KKA26529.1"/>
    </source>
</evidence>
<dbReference type="SUPFAM" id="SSF54197">
    <property type="entry name" value="HIT-like"/>
    <property type="match status" value="1"/>
</dbReference>
<dbReference type="Gene3D" id="3.30.428.10">
    <property type="entry name" value="HIT-like"/>
    <property type="match status" value="1"/>
</dbReference>